<reference evidence="8" key="2">
    <citation type="journal article" date="2023" name="Science">
        <title>Genomic signatures of disease resistance in endangered staghorn corals.</title>
        <authorList>
            <person name="Vollmer S.V."/>
            <person name="Selwyn J.D."/>
            <person name="Despard B.A."/>
            <person name="Roesel C.L."/>
        </authorList>
    </citation>
    <scope>NUCLEOTIDE SEQUENCE</scope>
    <source>
        <strain evidence="8">K2</strain>
    </source>
</reference>
<keyword evidence="9" id="KW-1185">Reference proteome</keyword>
<dbReference type="Pfam" id="PF21022">
    <property type="entry name" value="Rap-GAP_dimer"/>
    <property type="match status" value="1"/>
</dbReference>
<keyword evidence="2" id="KW-0597">Phosphoprotein</keyword>
<dbReference type="Pfam" id="PF00595">
    <property type="entry name" value="PDZ"/>
    <property type="match status" value="1"/>
</dbReference>
<gene>
    <name evidence="8" type="ORF">P5673_024340</name>
</gene>
<accession>A0AAD9UYK0</accession>
<name>A0AAD9UYK0_ACRCE</name>
<evidence type="ECO:0000259" key="7">
    <source>
        <dbReference type="PROSITE" id="PS50106"/>
    </source>
</evidence>
<feature type="coiled-coil region" evidence="4">
    <location>
        <begin position="1778"/>
        <end position="1812"/>
    </location>
</feature>
<evidence type="ECO:0000256" key="2">
    <source>
        <dbReference type="ARBA" id="ARBA00022553"/>
    </source>
</evidence>
<dbReference type="GO" id="GO:0005096">
    <property type="term" value="F:GTPase activator activity"/>
    <property type="evidence" value="ECO:0007669"/>
    <property type="project" value="UniProtKB-KW"/>
</dbReference>
<feature type="compositionally biased region" description="Basic and acidic residues" evidence="5">
    <location>
        <begin position="1451"/>
        <end position="1461"/>
    </location>
</feature>
<dbReference type="SUPFAM" id="SSF50156">
    <property type="entry name" value="PDZ domain-like"/>
    <property type="match status" value="1"/>
</dbReference>
<dbReference type="SMART" id="SM00228">
    <property type="entry name" value="PDZ"/>
    <property type="match status" value="1"/>
</dbReference>
<feature type="compositionally biased region" description="Polar residues" evidence="5">
    <location>
        <begin position="1498"/>
        <end position="1512"/>
    </location>
</feature>
<feature type="region of interest" description="Disordered" evidence="5">
    <location>
        <begin position="1051"/>
        <end position="1135"/>
    </location>
</feature>
<feature type="compositionally biased region" description="Basic and acidic residues" evidence="5">
    <location>
        <begin position="1600"/>
        <end position="1621"/>
    </location>
</feature>
<evidence type="ECO:0000256" key="1">
    <source>
        <dbReference type="ARBA" id="ARBA00022468"/>
    </source>
</evidence>
<feature type="domain" description="Rap-GAP" evidence="6">
    <location>
        <begin position="500"/>
        <end position="722"/>
    </location>
</feature>
<dbReference type="PANTHER" id="PTHR15711:SF22">
    <property type="entry name" value="RAP-GAP DOMAIN-CONTAINING PROTEIN"/>
    <property type="match status" value="1"/>
</dbReference>
<dbReference type="GO" id="GO:0005737">
    <property type="term" value="C:cytoplasm"/>
    <property type="evidence" value="ECO:0007669"/>
    <property type="project" value="TreeGrafter"/>
</dbReference>
<keyword evidence="3 4" id="KW-0175">Coiled coil</keyword>
<evidence type="ECO:0000256" key="5">
    <source>
        <dbReference type="SAM" id="MobiDB-lite"/>
    </source>
</evidence>
<feature type="compositionally biased region" description="Basic residues" evidence="5">
    <location>
        <begin position="1714"/>
        <end position="1724"/>
    </location>
</feature>
<evidence type="ECO:0000313" key="8">
    <source>
        <dbReference type="EMBL" id="KAK2554330.1"/>
    </source>
</evidence>
<evidence type="ECO:0000259" key="6">
    <source>
        <dbReference type="PROSITE" id="PS50085"/>
    </source>
</evidence>
<dbReference type="FunFam" id="3.40.50.11210:FF:000002">
    <property type="entry name" value="Signal-induced proliferation-associated 1-like protein 1"/>
    <property type="match status" value="1"/>
</dbReference>
<feature type="compositionally biased region" description="Basic and acidic residues" evidence="5">
    <location>
        <begin position="1565"/>
        <end position="1576"/>
    </location>
</feature>
<dbReference type="PANTHER" id="PTHR15711">
    <property type="entry name" value="RAP GTPASE-ACTIVATING PROTEIN"/>
    <property type="match status" value="1"/>
</dbReference>
<feature type="region of interest" description="Disordered" evidence="5">
    <location>
        <begin position="1284"/>
        <end position="1357"/>
    </location>
</feature>
<dbReference type="PROSITE" id="PS50085">
    <property type="entry name" value="RAPGAP"/>
    <property type="match status" value="1"/>
</dbReference>
<dbReference type="InterPro" id="IPR035974">
    <property type="entry name" value="Rap/Ran-GAP_sf"/>
</dbReference>
<feature type="compositionally biased region" description="Polar residues" evidence="5">
    <location>
        <begin position="1523"/>
        <end position="1541"/>
    </location>
</feature>
<protein>
    <submittedName>
        <fullName evidence="8">Signal-induced proliferation-associated 1-like protein 2</fullName>
    </submittedName>
</protein>
<dbReference type="InterPro" id="IPR036034">
    <property type="entry name" value="PDZ_sf"/>
</dbReference>
<dbReference type="CDD" id="cd06745">
    <property type="entry name" value="PDZ_SIPA1-like"/>
    <property type="match status" value="1"/>
</dbReference>
<feature type="compositionally biased region" description="Basic and acidic residues" evidence="5">
    <location>
        <begin position="1694"/>
        <end position="1709"/>
    </location>
</feature>
<evidence type="ECO:0000256" key="3">
    <source>
        <dbReference type="ARBA" id="ARBA00023054"/>
    </source>
</evidence>
<feature type="compositionally biased region" description="Pro residues" evidence="5">
    <location>
        <begin position="1154"/>
        <end position="1163"/>
    </location>
</feature>
<feature type="region of interest" description="Disordered" evidence="5">
    <location>
        <begin position="1148"/>
        <end position="1196"/>
    </location>
</feature>
<dbReference type="SUPFAM" id="SSF111347">
    <property type="entry name" value="Rap/Ran-GAP"/>
    <property type="match status" value="1"/>
</dbReference>
<organism evidence="8 9">
    <name type="scientific">Acropora cervicornis</name>
    <name type="common">Staghorn coral</name>
    <dbReference type="NCBI Taxonomy" id="6130"/>
    <lineage>
        <taxon>Eukaryota</taxon>
        <taxon>Metazoa</taxon>
        <taxon>Cnidaria</taxon>
        <taxon>Anthozoa</taxon>
        <taxon>Hexacorallia</taxon>
        <taxon>Scleractinia</taxon>
        <taxon>Astrocoeniina</taxon>
        <taxon>Acroporidae</taxon>
        <taxon>Acropora</taxon>
    </lineage>
</organism>
<evidence type="ECO:0000256" key="4">
    <source>
        <dbReference type="SAM" id="Coils"/>
    </source>
</evidence>
<feature type="compositionally biased region" description="Low complexity" evidence="5">
    <location>
        <begin position="262"/>
        <end position="275"/>
    </location>
</feature>
<feature type="domain" description="PDZ" evidence="7">
    <location>
        <begin position="887"/>
        <end position="963"/>
    </location>
</feature>
<feature type="region of interest" description="Disordered" evidence="5">
    <location>
        <begin position="1428"/>
        <end position="1477"/>
    </location>
</feature>
<dbReference type="Pfam" id="PF02145">
    <property type="entry name" value="Rap_GAP"/>
    <property type="match status" value="1"/>
</dbReference>
<dbReference type="Gene3D" id="3.40.50.11210">
    <property type="entry name" value="Rap/Ran-GAP"/>
    <property type="match status" value="1"/>
</dbReference>
<proteinExistence type="predicted"/>
<dbReference type="EMBL" id="JARQWQ010000071">
    <property type="protein sequence ID" value="KAK2554330.1"/>
    <property type="molecule type" value="Genomic_DNA"/>
</dbReference>
<feature type="compositionally biased region" description="Low complexity" evidence="5">
    <location>
        <begin position="1064"/>
        <end position="1078"/>
    </location>
</feature>
<reference evidence="8" key="1">
    <citation type="journal article" date="2023" name="G3 (Bethesda)">
        <title>Whole genome assembly and annotation of the endangered Caribbean coral Acropora cervicornis.</title>
        <authorList>
            <person name="Selwyn J.D."/>
            <person name="Vollmer S.V."/>
        </authorList>
    </citation>
    <scope>NUCLEOTIDE SEQUENCE</scope>
    <source>
        <strain evidence="8">K2</strain>
    </source>
</reference>
<dbReference type="GO" id="GO:0051056">
    <property type="term" value="P:regulation of small GTPase mediated signal transduction"/>
    <property type="evidence" value="ECO:0007669"/>
    <property type="project" value="InterPro"/>
</dbReference>
<evidence type="ECO:0000313" key="9">
    <source>
        <dbReference type="Proteomes" id="UP001249851"/>
    </source>
</evidence>
<feature type="region of interest" description="Disordered" evidence="5">
    <location>
        <begin position="1688"/>
        <end position="1726"/>
    </location>
</feature>
<dbReference type="PROSITE" id="PS50106">
    <property type="entry name" value="PDZ"/>
    <property type="match status" value="1"/>
</dbReference>
<dbReference type="Proteomes" id="UP001249851">
    <property type="component" value="Unassembled WGS sequence"/>
</dbReference>
<dbReference type="InterPro" id="IPR050989">
    <property type="entry name" value="Rap1_Ran_GAP"/>
</dbReference>
<dbReference type="InterPro" id="IPR001478">
    <property type="entry name" value="PDZ"/>
</dbReference>
<comment type="caution">
    <text evidence="8">The sequence shown here is derived from an EMBL/GenBank/DDBJ whole genome shotgun (WGS) entry which is preliminary data.</text>
</comment>
<dbReference type="Gene3D" id="2.30.42.10">
    <property type="match status" value="1"/>
</dbReference>
<feature type="region of interest" description="Disordered" evidence="5">
    <location>
        <begin position="252"/>
        <end position="301"/>
    </location>
</feature>
<dbReference type="InterPro" id="IPR000331">
    <property type="entry name" value="Rap/Ran_GAP_dom"/>
</dbReference>
<feature type="compositionally biased region" description="Polar residues" evidence="5">
    <location>
        <begin position="1085"/>
        <end position="1101"/>
    </location>
</feature>
<sequence>MYYYNRLYFVEQVNYLYESQARTCRSYEGLRMVTNASENPRKTDRFILPAGERAKDDSEALRYYALYNRDDEIHRSTGSIYGPDSPAKVKLHPMHVRSSSDTSEINLLVRNNCTDGLTNEPRSPTGETFSALIRKFEQKIQSENHVHTPGQKPWYYDNENQDFVDGFRSKSGGNSAAGSPLIERRTPALRRKNSLRNNTYFARVFKGSGDAKAGEEEYADEPSRKYFAHYDCNSMMVDFEELALQYAQQGDGLKRKNKRSGASAASTKITAATIADKMQRRGSDSSASTNEEDTDYGDNKSNSLVLNCPYFRNELGGQDEQDPQIGLTRGNVALQNSHDPSCPKEPRLDNLRRRSTLDILLTAYDSARVGNLSSGTGVTILDNSKPESGVLYLGEGLYSENGCMFEHVDHGSYYYKNFFIGQEHLNYLGIDERFGPIALSLKREKLDDNTSLLKPGESEGNQYQYRIIVRTSELTTLRGSVLEEAIPSTSRHGAARALPAKDILGHVCPELQLSALKMAQPGVKVPEQLMKLDEQGVKISGPAFEEFLDLLGSRVSLKGFEGYRAQLDNRNDSTGEHSVYTQFHGREIMFHVSTLLPWTPNNRQQLLRKRHIGNDIVTIVFQEPGALPFTPKNIRSHFQHVFIVIRVFNPCSDNTYYRVAVSRSKDVPPFGPNIPVGAKFGKQRAFADFLLTKVINAENAAHKSDKFSAMATRTRHEYLKDLAVNYVTNTTLETGAKGKGILRSTKKKEKVRPPISPEKVSLGALVWNVQVEDYRNSSMIDCKMGISADTLVLVHSSSKTHLKLFLWFNLYKDGKHLLLTKSEGGTEVIFSIPAKSVIGWTSLSQSIKVFYGSGDCLVLNIPISDSDDIPEIVRRLEEISIGCQTQTITLRRNMMGQLGFHVQFEGLIADVEPSGFAWMAGLRQGSRLVEINGMIVATLSHEQMIDFLRKPGSVSAVIVPPFQNGKPRKGIHPVIGSSWSVNRASVTTISSFGSSSSVAEEPDSREQSALSFVDGVRKQTPKVFPKNSITGQGSPWIMRTNNGTIVDIRATYSGSRPSDPPESPRTSSTSSATGSSQTLHETPRQPVTTYGASYTVTSVTPNGERHHGHSDAYGAQKWDGFAPGDPEPRSSKPVGVTLKASTASGTLYAIASGPPSPQTPHPPDYAIFGSTAQRHRGPDEDDQGVGNTRFDGARQDTRFYGDGYGVVRVNVDSLPSTSEKRNSQQDIATVSAEGTKETVPFKETSLGAVITTVNTYKQKQSYEDITEASMSETVDQIEKAFGFRTPDMVGNGTGSLERNGSLRRPPGERSPRGSMQDIHLTPRRAQSGESLNRNRSSEDEDSPGNILKRLTKETNEQDRLMHRKSEGDLPHNLFKAKSTTPTAATTTTTVVEASPHSVEVKTEMKRKSEYEARLAARNLLIERLGNRQTTEGGPIEGIKIYHAKSRSTPADGRKVSGEKNSRQRQSSQDDSAKVNPQGIEYDGAISAQHAKRIEKQHSGNVRTPDYNRTSTKPVVRSERRIRLTSSSLQGADGSQTVPRQSKSSKRRNVSGARGTGAGNSDSSDEELRMRSGDRVDIVPTTTGKLQVSPERNKKASSLPREWERAGSPHGSTTRESRESRNHRSRSHLRNARITKIKMSANEEPIDSIVDQTARLLSAAKAIKFDKGSSPVVADDVMNSLTRTSELLQHQSTTAREEREMERRDKDRSLSRIKAPGRGRSHGPHKFYIPVVPRRHSFDERIFAAPSAKGNSGESLLTRESIGKEAELEMKLAIVSNALMKEGEEKHRLDSEFRKLQKENKRLQEDLRTASHQLRKFTEWFFSTMEQNKTC</sequence>
<keyword evidence="1" id="KW-0343">GTPase activation</keyword>
<feature type="region of interest" description="Disordered" evidence="5">
    <location>
        <begin position="1495"/>
        <end position="1628"/>
    </location>
</feature>